<comment type="caution">
    <text evidence="1">The sequence shown here is derived from an EMBL/GenBank/DDBJ whole genome shotgun (WGS) entry which is preliminary data.</text>
</comment>
<dbReference type="Proteomes" id="UP000608154">
    <property type="component" value="Unassembled WGS sequence"/>
</dbReference>
<dbReference type="EMBL" id="BMHK01000002">
    <property type="protein sequence ID" value="GGB90095.1"/>
    <property type="molecule type" value="Genomic_DNA"/>
</dbReference>
<reference evidence="1" key="2">
    <citation type="submission" date="2020-09" db="EMBL/GenBank/DDBJ databases">
        <authorList>
            <person name="Sun Q."/>
            <person name="Zhou Y."/>
        </authorList>
    </citation>
    <scope>NUCLEOTIDE SEQUENCE</scope>
    <source>
        <strain evidence="1">CGMCC 1.15095</strain>
    </source>
</reference>
<reference evidence="1" key="1">
    <citation type="journal article" date="2014" name="Int. J. Syst. Evol. Microbiol.">
        <title>Complete genome sequence of Corynebacterium casei LMG S-19264T (=DSM 44701T), isolated from a smear-ripened cheese.</title>
        <authorList>
            <consortium name="US DOE Joint Genome Institute (JGI-PGF)"/>
            <person name="Walter F."/>
            <person name="Albersmeier A."/>
            <person name="Kalinowski J."/>
            <person name="Ruckert C."/>
        </authorList>
    </citation>
    <scope>NUCLEOTIDE SEQUENCE</scope>
    <source>
        <strain evidence="1">CGMCC 1.15095</strain>
    </source>
</reference>
<keyword evidence="2" id="KW-1185">Reference proteome</keyword>
<proteinExistence type="predicted"/>
<dbReference type="RefSeq" id="WP_188768130.1">
    <property type="nucleotide sequence ID" value="NZ_BMHK01000002.1"/>
</dbReference>
<name>A0A916TQ92_9SPHN</name>
<accession>A0A916TQ92</accession>
<sequence>MATAKMNWTGDRQPSRWKRNAVLLVLLAAGAALAFSWGGLREEARISTAYGARVACTCRFVSNRSLESCEGDIVAASLGRTARLMRLSENSDTKTVRASVPLLAGESATYAESSGCQLEPWDD</sequence>
<gene>
    <name evidence="1" type="ORF">GCM10011494_05570</name>
</gene>
<evidence type="ECO:0000313" key="1">
    <source>
        <dbReference type="EMBL" id="GGB90095.1"/>
    </source>
</evidence>
<dbReference type="AlphaFoldDB" id="A0A916TQ92"/>
<organism evidence="1 2">
    <name type="scientific">Novosphingobium endophyticum</name>
    <dbReference type="NCBI Taxonomy" id="1955250"/>
    <lineage>
        <taxon>Bacteria</taxon>
        <taxon>Pseudomonadati</taxon>
        <taxon>Pseudomonadota</taxon>
        <taxon>Alphaproteobacteria</taxon>
        <taxon>Sphingomonadales</taxon>
        <taxon>Sphingomonadaceae</taxon>
        <taxon>Novosphingobium</taxon>
    </lineage>
</organism>
<protein>
    <submittedName>
        <fullName evidence="1">Uncharacterized protein</fullName>
    </submittedName>
</protein>
<evidence type="ECO:0000313" key="2">
    <source>
        <dbReference type="Proteomes" id="UP000608154"/>
    </source>
</evidence>